<feature type="region of interest" description="Disordered" evidence="2">
    <location>
        <begin position="202"/>
        <end position="221"/>
    </location>
</feature>
<gene>
    <name evidence="4" type="ORF">K402DRAFT_406087</name>
</gene>
<evidence type="ECO:0000313" key="4">
    <source>
        <dbReference type="EMBL" id="KAF1984406.1"/>
    </source>
</evidence>
<protein>
    <recommendedName>
        <fullName evidence="3">Trichothecene 3-O-acetyltransferase-like N-terminal domain-containing protein</fullName>
    </recommendedName>
</protein>
<proteinExistence type="predicted"/>
<dbReference type="Gene3D" id="3.30.559.10">
    <property type="entry name" value="Chloramphenicol acetyltransferase-like domain"/>
    <property type="match status" value="1"/>
</dbReference>
<feature type="compositionally biased region" description="Acidic residues" evidence="2">
    <location>
        <begin position="212"/>
        <end position="221"/>
    </location>
</feature>
<keyword evidence="1" id="KW-0808">Transferase</keyword>
<dbReference type="Proteomes" id="UP000800041">
    <property type="component" value="Unassembled WGS sequence"/>
</dbReference>
<sequence length="237" mass="25549">MATIAMPMLPSLSTTSSTLSSAPAQLETPATSNPYTRWLFCFPTDASTSETSIISTLQQALDRTTKTHPLITGKVSSATSASPTSFPTVDIRNRRLSISMSGFGPRILVKDWRKPGSYFDLTYAELSTFNMPLSEPEVDILSPTARSSQSPVSNVEYVMAAQLNLVPGGAILCVCIHASCAEATGHEAVLSTWAENARAIRPTEKSKRDSGVDFEEEGDEDLDWGAGLGKAQYTRCM</sequence>
<dbReference type="InterPro" id="IPR054710">
    <property type="entry name" value="Tri101-like_N"/>
</dbReference>
<dbReference type="OrthoDB" id="1862401at2759"/>
<feature type="domain" description="Trichothecene 3-O-acetyltransferase-like N-terminal" evidence="3">
    <location>
        <begin position="35"/>
        <end position="192"/>
    </location>
</feature>
<dbReference type="InterPro" id="IPR023213">
    <property type="entry name" value="CAT-like_dom_sf"/>
</dbReference>
<evidence type="ECO:0000259" key="3">
    <source>
        <dbReference type="Pfam" id="PF22664"/>
    </source>
</evidence>
<evidence type="ECO:0000313" key="5">
    <source>
        <dbReference type="Proteomes" id="UP000800041"/>
    </source>
</evidence>
<evidence type="ECO:0000256" key="1">
    <source>
        <dbReference type="ARBA" id="ARBA00022679"/>
    </source>
</evidence>
<name>A0A6G1GTW6_9PEZI</name>
<accession>A0A6G1GTW6</accession>
<dbReference type="GO" id="GO:0016740">
    <property type="term" value="F:transferase activity"/>
    <property type="evidence" value="ECO:0007669"/>
    <property type="project" value="UniProtKB-KW"/>
</dbReference>
<reference evidence="4" key="1">
    <citation type="journal article" date="2020" name="Stud. Mycol.">
        <title>101 Dothideomycetes genomes: a test case for predicting lifestyles and emergence of pathogens.</title>
        <authorList>
            <person name="Haridas S."/>
            <person name="Albert R."/>
            <person name="Binder M."/>
            <person name="Bloem J."/>
            <person name="Labutti K."/>
            <person name="Salamov A."/>
            <person name="Andreopoulos B."/>
            <person name="Baker S."/>
            <person name="Barry K."/>
            <person name="Bills G."/>
            <person name="Bluhm B."/>
            <person name="Cannon C."/>
            <person name="Castanera R."/>
            <person name="Culley D."/>
            <person name="Daum C."/>
            <person name="Ezra D."/>
            <person name="Gonzalez J."/>
            <person name="Henrissat B."/>
            <person name="Kuo A."/>
            <person name="Liang C."/>
            <person name="Lipzen A."/>
            <person name="Lutzoni F."/>
            <person name="Magnuson J."/>
            <person name="Mondo S."/>
            <person name="Nolan M."/>
            <person name="Ohm R."/>
            <person name="Pangilinan J."/>
            <person name="Park H.-J."/>
            <person name="Ramirez L."/>
            <person name="Alfaro M."/>
            <person name="Sun H."/>
            <person name="Tritt A."/>
            <person name="Yoshinaga Y."/>
            <person name="Zwiers L.-H."/>
            <person name="Turgeon B."/>
            <person name="Goodwin S."/>
            <person name="Spatafora J."/>
            <person name="Crous P."/>
            <person name="Grigoriev I."/>
        </authorList>
    </citation>
    <scope>NUCLEOTIDE SEQUENCE</scope>
    <source>
        <strain evidence="4">CBS 113979</strain>
    </source>
</reference>
<dbReference type="AlphaFoldDB" id="A0A6G1GTW6"/>
<keyword evidence="5" id="KW-1185">Reference proteome</keyword>
<dbReference type="EMBL" id="ML977168">
    <property type="protein sequence ID" value="KAF1984406.1"/>
    <property type="molecule type" value="Genomic_DNA"/>
</dbReference>
<evidence type="ECO:0000256" key="2">
    <source>
        <dbReference type="SAM" id="MobiDB-lite"/>
    </source>
</evidence>
<dbReference type="Pfam" id="PF22664">
    <property type="entry name" value="TRI-like_N"/>
    <property type="match status" value="1"/>
</dbReference>
<organism evidence="4 5">
    <name type="scientific">Aulographum hederae CBS 113979</name>
    <dbReference type="NCBI Taxonomy" id="1176131"/>
    <lineage>
        <taxon>Eukaryota</taxon>
        <taxon>Fungi</taxon>
        <taxon>Dikarya</taxon>
        <taxon>Ascomycota</taxon>
        <taxon>Pezizomycotina</taxon>
        <taxon>Dothideomycetes</taxon>
        <taxon>Pleosporomycetidae</taxon>
        <taxon>Aulographales</taxon>
        <taxon>Aulographaceae</taxon>
    </lineage>
</organism>
<feature type="compositionally biased region" description="Basic and acidic residues" evidence="2">
    <location>
        <begin position="202"/>
        <end position="211"/>
    </location>
</feature>